<keyword evidence="5" id="KW-1185">Reference proteome</keyword>
<organism evidence="4 5">
    <name type="scientific">Marasmiellus scandens</name>
    <dbReference type="NCBI Taxonomy" id="2682957"/>
    <lineage>
        <taxon>Eukaryota</taxon>
        <taxon>Fungi</taxon>
        <taxon>Dikarya</taxon>
        <taxon>Basidiomycota</taxon>
        <taxon>Agaricomycotina</taxon>
        <taxon>Agaricomycetes</taxon>
        <taxon>Agaricomycetidae</taxon>
        <taxon>Agaricales</taxon>
        <taxon>Marasmiineae</taxon>
        <taxon>Omphalotaceae</taxon>
        <taxon>Marasmiellus</taxon>
    </lineage>
</organism>
<dbReference type="Gene3D" id="3.40.50.720">
    <property type="entry name" value="NAD(P)-binding Rossmann-like Domain"/>
    <property type="match status" value="1"/>
</dbReference>
<sequence length="120" mass="12604">MDLSFSNIPPKMSSSPDARVAIVTGAAQGIGKAIALRLAVDGYNVAISDLPSKSDQLHSVVFEIETKGQRAIAVSADVSIEQDIQNLIQTTLSQLNGFDLMVANAGVPHLGSILDSEIDN</sequence>
<dbReference type="InterPro" id="IPR002347">
    <property type="entry name" value="SDR_fam"/>
</dbReference>
<dbReference type="InterPro" id="IPR036291">
    <property type="entry name" value="NAD(P)-bd_dom_sf"/>
</dbReference>
<dbReference type="PANTHER" id="PTHR42879">
    <property type="entry name" value="3-OXOACYL-(ACYL-CARRIER-PROTEIN) REDUCTASE"/>
    <property type="match status" value="1"/>
</dbReference>
<reference evidence="4 5" key="1">
    <citation type="submission" date="2024-01" db="EMBL/GenBank/DDBJ databases">
        <title>A draft genome for the cacao thread blight pathogen Marasmiellus scandens.</title>
        <authorList>
            <person name="Baruah I.K."/>
            <person name="Leung J."/>
            <person name="Bukari Y."/>
            <person name="Amoako-Attah I."/>
            <person name="Meinhardt L.W."/>
            <person name="Bailey B.A."/>
            <person name="Cohen S.P."/>
        </authorList>
    </citation>
    <scope>NUCLEOTIDE SEQUENCE [LARGE SCALE GENOMIC DNA]</scope>
    <source>
        <strain evidence="4 5">GH-19</strain>
    </source>
</reference>
<comment type="catalytic activity">
    <reaction evidence="3">
        <text>a (3R)-hydroxyacyl-[ACP] + NADP(+) = a 3-oxoacyl-[ACP] + NADPH + H(+)</text>
        <dbReference type="Rhea" id="RHEA:17397"/>
        <dbReference type="Rhea" id="RHEA-COMP:9916"/>
        <dbReference type="Rhea" id="RHEA-COMP:9945"/>
        <dbReference type="ChEBI" id="CHEBI:15378"/>
        <dbReference type="ChEBI" id="CHEBI:57783"/>
        <dbReference type="ChEBI" id="CHEBI:58349"/>
        <dbReference type="ChEBI" id="CHEBI:78776"/>
        <dbReference type="ChEBI" id="CHEBI:78827"/>
        <dbReference type="EC" id="1.1.1.100"/>
    </reaction>
</comment>
<evidence type="ECO:0000256" key="2">
    <source>
        <dbReference type="ARBA" id="ARBA00012948"/>
    </source>
</evidence>
<dbReference type="InterPro" id="IPR050259">
    <property type="entry name" value="SDR"/>
</dbReference>
<evidence type="ECO:0000256" key="1">
    <source>
        <dbReference type="ARBA" id="ARBA00006484"/>
    </source>
</evidence>
<dbReference type="PANTHER" id="PTHR42879:SF2">
    <property type="entry name" value="3-OXOACYL-[ACYL-CARRIER-PROTEIN] REDUCTASE FABG"/>
    <property type="match status" value="1"/>
</dbReference>
<dbReference type="SUPFAM" id="SSF51735">
    <property type="entry name" value="NAD(P)-binding Rossmann-fold domains"/>
    <property type="match status" value="1"/>
</dbReference>
<evidence type="ECO:0000313" key="5">
    <source>
        <dbReference type="Proteomes" id="UP001498398"/>
    </source>
</evidence>
<dbReference type="Pfam" id="PF00106">
    <property type="entry name" value="adh_short"/>
    <property type="match status" value="1"/>
</dbReference>
<comment type="caution">
    <text evidence="4">The sequence shown here is derived from an EMBL/GenBank/DDBJ whole genome shotgun (WGS) entry which is preliminary data.</text>
</comment>
<name>A0ABR1IND5_9AGAR</name>
<protein>
    <recommendedName>
        <fullName evidence="2">3-oxoacyl-[acyl-carrier-protein] reductase</fullName>
        <ecNumber evidence="2">1.1.1.100</ecNumber>
    </recommendedName>
</protein>
<comment type="similarity">
    <text evidence="1">Belongs to the short-chain dehydrogenases/reductases (SDR) family.</text>
</comment>
<proteinExistence type="inferred from homology"/>
<dbReference type="PRINTS" id="PR00081">
    <property type="entry name" value="GDHRDH"/>
</dbReference>
<dbReference type="EC" id="1.1.1.100" evidence="2"/>
<evidence type="ECO:0000256" key="3">
    <source>
        <dbReference type="ARBA" id="ARBA00048508"/>
    </source>
</evidence>
<dbReference type="Proteomes" id="UP001498398">
    <property type="component" value="Unassembled WGS sequence"/>
</dbReference>
<evidence type="ECO:0000313" key="4">
    <source>
        <dbReference type="EMBL" id="KAK7435601.1"/>
    </source>
</evidence>
<dbReference type="EMBL" id="JBANRG010000104">
    <property type="protein sequence ID" value="KAK7435601.1"/>
    <property type="molecule type" value="Genomic_DNA"/>
</dbReference>
<gene>
    <name evidence="4" type="ORF">VKT23_019552</name>
</gene>
<accession>A0ABR1IND5</accession>